<dbReference type="Proteomes" id="UP000232587">
    <property type="component" value="Unassembled WGS sequence"/>
</dbReference>
<evidence type="ECO:0000313" key="4">
    <source>
        <dbReference type="Proteomes" id="UP000232587"/>
    </source>
</evidence>
<feature type="domain" description="Alginate export" evidence="2">
    <location>
        <begin position="126"/>
        <end position="178"/>
    </location>
</feature>
<feature type="signal peptide" evidence="1">
    <location>
        <begin position="1"/>
        <end position="22"/>
    </location>
</feature>
<dbReference type="AlphaFoldDB" id="A0A2N0H6A6"/>
<evidence type="ECO:0000259" key="2">
    <source>
        <dbReference type="Pfam" id="PF13372"/>
    </source>
</evidence>
<accession>A0A2N0H6A6</accession>
<gene>
    <name evidence="3" type="ORF">B0I00_2045</name>
</gene>
<evidence type="ECO:0000313" key="3">
    <source>
        <dbReference type="EMBL" id="PKB14457.1"/>
    </source>
</evidence>
<dbReference type="OrthoDB" id="9767539at2"/>
<reference evidence="3 4" key="1">
    <citation type="submission" date="2017-11" db="EMBL/GenBank/DDBJ databases">
        <title>Genomic Encyclopedia of Type Strains, Phase III (KMG-III): the genomes of soil and plant-associated and newly described type strains.</title>
        <authorList>
            <person name="Whitman W."/>
        </authorList>
    </citation>
    <scope>NUCLEOTIDE SEQUENCE [LARGE SCALE GENOMIC DNA]</scope>
    <source>
        <strain evidence="3 4">CGMCC 1.12274</strain>
    </source>
</reference>
<dbReference type="SUPFAM" id="SSF56935">
    <property type="entry name" value="Porins"/>
    <property type="match status" value="1"/>
</dbReference>
<comment type="caution">
    <text evidence="3">The sequence shown here is derived from an EMBL/GenBank/DDBJ whole genome shotgun (WGS) entry which is preliminary data.</text>
</comment>
<feature type="chain" id="PRO_5014961806" evidence="1">
    <location>
        <begin position="23"/>
        <end position="416"/>
    </location>
</feature>
<protein>
    <submittedName>
        <fullName evidence="3">Alginate export protein</fullName>
    </submittedName>
</protein>
<name>A0A2N0H6A6_9SPHN</name>
<keyword evidence="1" id="KW-0732">Signal</keyword>
<organism evidence="3 4">
    <name type="scientific">Novosphingobium kunmingense</name>
    <dbReference type="NCBI Taxonomy" id="1211806"/>
    <lineage>
        <taxon>Bacteria</taxon>
        <taxon>Pseudomonadati</taxon>
        <taxon>Pseudomonadota</taxon>
        <taxon>Alphaproteobacteria</taxon>
        <taxon>Sphingomonadales</taxon>
        <taxon>Sphingomonadaceae</taxon>
        <taxon>Novosphingobium</taxon>
    </lineage>
</organism>
<evidence type="ECO:0000256" key="1">
    <source>
        <dbReference type="SAM" id="SignalP"/>
    </source>
</evidence>
<dbReference type="Gene3D" id="2.40.160.10">
    <property type="entry name" value="Porin"/>
    <property type="match status" value="1"/>
</dbReference>
<dbReference type="EMBL" id="PHUF01000004">
    <property type="protein sequence ID" value="PKB14457.1"/>
    <property type="molecule type" value="Genomic_DNA"/>
</dbReference>
<keyword evidence="4" id="KW-1185">Reference proteome</keyword>
<dbReference type="InterPro" id="IPR023614">
    <property type="entry name" value="Porin_dom_sf"/>
</dbReference>
<sequence>MKLHLTTTAALCALAASTPAFAAPGDPVKLSDSVTIDPIVEGRLRYENVDTPSLDADALTMRLRAGFELKHASGLSVLAEAEGSLALIDDYNAFPFTIANSQRRPGFAVVGDPMTVELNRLQLQYKGKAGTLTAGRQRINLDDQRWVGAVGWRQNEQTFDAVRAEAKLGPVSIDATYANSQRTIWGIEAGPRRAFDGDFGFLGAGARVGPAQVKAFAYLLDYDAAEQVGTLAAPNADTQTYGARATAAFKLSKTASLALAASYARQFDWQDNPADYGADYVAGEAALAVGPVTLTGGYEKLGSDNGRAVQSPMATLHKFNGWADLFLTTPAAGLEDFYAGAAMKFPKFKALPGLNAAVTWHRFESDAGSLHYGEEWDASLGFKLGRANLLAKFADYNAANLGADTRKLWLQVEFAY</sequence>
<dbReference type="Pfam" id="PF13372">
    <property type="entry name" value="Alginate_exp"/>
    <property type="match status" value="1"/>
</dbReference>
<proteinExistence type="predicted"/>
<dbReference type="InterPro" id="IPR025388">
    <property type="entry name" value="Alginate_export_dom"/>
</dbReference>
<dbReference type="RefSeq" id="WP_100867301.1">
    <property type="nucleotide sequence ID" value="NZ_PHUF01000004.1"/>
</dbReference>